<reference evidence="1 2" key="1">
    <citation type="submission" date="2016-06" db="EMBL/GenBank/DDBJ databases">
        <authorList>
            <person name="Kjaerup R.B."/>
            <person name="Dalgaard T.S."/>
            <person name="Juul-Madsen H.R."/>
        </authorList>
    </citation>
    <scope>NUCLEOTIDE SEQUENCE [LARGE SCALE GENOMIC DNA]</scope>
    <source>
        <strain evidence="1 2">1S159</strain>
    </source>
</reference>
<dbReference type="OrthoDB" id="5586738at2"/>
<organism evidence="1 2">
    <name type="scientific">Aliivibrio logei</name>
    <name type="common">Vibrio logei</name>
    <dbReference type="NCBI Taxonomy" id="688"/>
    <lineage>
        <taxon>Bacteria</taxon>
        <taxon>Pseudomonadati</taxon>
        <taxon>Pseudomonadota</taxon>
        <taxon>Gammaproteobacteria</taxon>
        <taxon>Vibrionales</taxon>
        <taxon>Vibrionaceae</taxon>
        <taxon>Aliivibrio</taxon>
    </lineage>
</organism>
<name>A0A1B9P0A1_ALILO</name>
<evidence type="ECO:0008006" key="3">
    <source>
        <dbReference type="Google" id="ProtNLM"/>
    </source>
</evidence>
<dbReference type="Proteomes" id="UP000093523">
    <property type="component" value="Unassembled WGS sequence"/>
</dbReference>
<comment type="caution">
    <text evidence="1">The sequence shown here is derived from an EMBL/GenBank/DDBJ whole genome shotgun (WGS) entry which is preliminary data.</text>
</comment>
<evidence type="ECO:0000313" key="1">
    <source>
        <dbReference type="EMBL" id="OCH21725.1"/>
    </source>
</evidence>
<dbReference type="AlphaFoldDB" id="A0A1B9P0A1"/>
<evidence type="ECO:0000313" key="2">
    <source>
        <dbReference type="Proteomes" id="UP000093523"/>
    </source>
</evidence>
<dbReference type="Pfam" id="PF11749">
    <property type="entry name" value="DUF3305"/>
    <property type="match status" value="1"/>
</dbReference>
<proteinExistence type="predicted"/>
<dbReference type="RefSeq" id="WP_065610331.1">
    <property type="nucleotide sequence ID" value="NZ_CAWMPN010000008.1"/>
</dbReference>
<dbReference type="STRING" id="688.A6E04_07625"/>
<dbReference type="EMBL" id="MAJU01000008">
    <property type="protein sequence ID" value="OCH21725.1"/>
    <property type="molecule type" value="Genomic_DNA"/>
</dbReference>
<accession>A0A1B9P0A1</accession>
<gene>
    <name evidence="1" type="ORF">A6E04_07625</name>
</gene>
<sequence>MELKTESVWPLQFEVIEEIKQVGRWSAPSWHIGDVHLYEKVAVATQSNRMLFERELEIFLDERTDYRFNLSSQSPKLFFAFENDNDVLTPVMITASQSMIGQYMDGDYVVLSIDMPLPMQAWLEAFIGKHGELIEIRRKKRKGAGRASEQLPK</sequence>
<dbReference type="InterPro" id="IPR021736">
    <property type="entry name" value="DUF3305"/>
</dbReference>
<protein>
    <recommendedName>
        <fullName evidence="3">DUF3305 domain-containing protein</fullName>
    </recommendedName>
</protein>